<evidence type="ECO:0000313" key="2">
    <source>
        <dbReference type="EMBL" id="MBK8523200.1"/>
    </source>
</evidence>
<evidence type="ECO:0000256" key="1">
    <source>
        <dbReference type="SAM" id="MobiDB-lite"/>
    </source>
</evidence>
<sequence>MTNPQPPSRELADPALSRLYRDAAADVPSPSLDAAILAAARAAVAPRAAEKKPWWQRLSLPVSIAATVLMTVTLSLTMQQNPPDVADIAAPRPSPASPAEKAKAAPAEPPAAAKAMREAPVPVVQPPAAPVLHTEKKARSAAPVPQARDTSSSPAQESRVVAPSPAALPAVKEGKGEMFENAKKLESLESGASADRAVPARGRAAKEAAAAPAALVPPAGAVAPQAQRETAWLEEIRALRRQGQHEAAARRLIEFRNAYPDYPLPDDLK</sequence>
<feature type="compositionally biased region" description="Low complexity" evidence="1">
    <location>
        <begin position="104"/>
        <end position="122"/>
    </location>
</feature>
<organism evidence="2 3">
    <name type="scientific">Candidatus Proximibacter danicus</name>
    <dbReference type="NCBI Taxonomy" id="2954365"/>
    <lineage>
        <taxon>Bacteria</taxon>
        <taxon>Pseudomonadati</taxon>
        <taxon>Pseudomonadota</taxon>
        <taxon>Betaproteobacteria</taxon>
        <taxon>Candidatus Proximibacter</taxon>
    </lineage>
</organism>
<evidence type="ECO:0000313" key="3">
    <source>
        <dbReference type="Proteomes" id="UP000886689"/>
    </source>
</evidence>
<comment type="caution">
    <text evidence="2">The sequence shown here is derived from an EMBL/GenBank/DDBJ whole genome shotgun (WGS) entry which is preliminary data.</text>
</comment>
<dbReference type="Proteomes" id="UP000886689">
    <property type="component" value="Unassembled WGS sequence"/>
</dbReference>
<dbReference type="EMBL" id="JADJUC010000002">
    <property type="protein sequence ID" value="MBK8523200.1"/>
    <property type="molecule type" value="Genomic_DNA"/>
</dbReference>
<accession>A0A9D7PPM4</accession>
<reference evidence="2" key="1">
    <citation type="submission" date="2020-10" db="EMBL/GenBank/DDBJ databases">
        <title>Connecting structure to function with the recovery of over 1000 high-quality activated sludge metagenome-assembled genomes encoding full-length rRNA genes using long-read sequencing.</title>
        <authorList>
            <person name="Singleton C.M."/>
            <person name="Petriglieri F."/>
            <person name="Kristensen J.M."/>
            <person name="Kirkegaard R.H."/>
            <person name="Michaelsen T.Y."/>
            <person name="Andersen M.H."/>
            <person name="Karst S.M."/>
            <person name="Dueholm M.S."/>
            <person name="Nielsen P.H."/>
            <person name="Albertsen M."/>
        </authorList>
    </citation>
    <scope>NUCLEOTIDE SEQUENCE</scope>
    <source>
        <strain evidence="2">Hirt_18-Q3-R61-65_BATAC.395</strain>
    </source>
</reference>
<feature type="compositionally biased region" description="Low complexity" evidence="1">
    <location>
        <begin position="160"/>
        <end position="171"/>
    </location>
</feature>
<protein>
    <submittedName>
        <fullName evidence="2">Uncharacterized protein</fullName>
    </submittedName>
</protein>
<proteinExistence type="predicted"/>
<gene>
    <name evidence="2" type="ORF">IPL58_03190</name>
</gene>
<name>A0A9D7PPM4_9PROT</name>
<feature type="region of interest" description="Disordered" evidence="1">
    <location>
        <begin position="83"/>
        <end position="175"/>
    </location>
</feature>
<dbReference type="AlphaFoldDB" id="A0A9D7PPM4"/>